<comment type="caution">
    <text evidence="7">The sequence shown here is derived from an EMBL/GenBank/DDBJ whole genome shotgun (WGS) entry which is preliminary data.</text>
</comment>
<evidence type="ECO:0000256" key="2">
    <source>
        <dbReference type="ARBA" id="ARBA00022692"/>
    </source>
</evidence>
<evidence type="ECO:0000256" key="4">
    <source>
        <dbReference type="ARBA" id="ARBA00023136"/>
    </source>
</evidence>
<evidence type="ECO:0000256" key="6">
    <source>
        <dbReference type="SAM" id="Phobius"/>
    </source>
</evidence>
<evidence type="ECO:0000256" key="1">
    <source>
        <dbReference type="ARBA" id="ARBA00004167"/>
    </source>
</evidence>
<feature type="compositionally biased region" description="Basic and acidic residues" evidence="5">
    <location>
        <begin position="582"/>
        <end position="594"/>
    </location>
</feature>
<evidence type="ECO:0000256" key="3">
    <source>
        <dbReference type="ARBA" id="ARBA00022989"/>
    </source>
</evidence>
<feature type="region of interest" description="Disordered" evidence="5">
    <location>
        <begin position="529"/>
        <end position="644"/>
    </location>
</feature>
<feature type="compositionally biased region" description="Low complexity" evidence="5">
    <location>
        <begin position="529"/>
        <end position="565"/>
    </location>
</feature>
<accession>A0A9P5R9G7</accession>
<sequence length="644" mass="69011">MGILDLRCITTDPAATTFYGFAYAKGYDPKTPDIPSTANYTVLVKSNTNPSSPSALTWSLVSMTKSETLTYYDPAYSKGFTCAVNAQGVFSAFTSFVTPSVKSFGIRYDPGLGAWMSLAVDPKYAWPFPFLEQKLGYVNNVLTHAVFSSLTGTIYFATMNEATKTLIPAGVWAMNGTAYGSIQTMMISNNNLYTIGVGIVTSTLLTSFPLTPTLSPTIPVGRNLNTNQVIDCAKAHSFYLYYNQNALSVTCGFDFNQGIYATVYVVKDPDNTATIGPPATSKQSVKYADDLVPIGDGNGSGASFVLMRLFGQLYALVASSNGSVTSEWLGKANITDPVGVGSKSAESPSLSVGAIVGIVAGALVVVGLMVFLCIRRRKNKKNINASPLNNSHVVLQRAGQNGGPNYYNPTGQLPASAYPLKQDTVTTVLPMAPMTPVPHQHQQQYQSMQEQMQALQFSSQPHPTFVLGAYGSGPEAVNASGAYSAASTGQTTAVSFPALLSPTPAQQQLTMQEQMQTLQAQIQALQGQMQQQPVPQQQQPVPQQQQPVPQQQPQHQHQTIQDQMQGLQFSTHPRPNFVTTAQDRESGMHNDSDSYLKPIGAPQEPWQPTAFVPPTRPIDHTGGSSSSVAAASNDATVDSKPSPP</sequence>
<keyword evidence="4 6" id="KW-0472">Membrane</keyword>
<reference evidence="7" key="1">
    <citation type="journal article" date="2020" name="Fungal Divers.">
        <title>Resolving the Mortierellaceae phylogeny through synthesis of multi-gene phylogenetics and phylogenomics.</title>
        <authorList>
            <person name="Vandepol N."/>
            <person name="Liber J."/>
            <person name="Desiro A."/>
            <person name="Na H."/>
            <person name="Kennedy M."/>
            <person name="Barry K."/>
            <person name="Grigoriev I.V."/>
            <person name="Miller A.N."/>
            <person name="O'Donnell K."/>
            <person name="Stajich J.E."/>
            <person name="Bonito G."/>
        </authorList>
    </citation>
    <scope>NUCLEOTIDE SEQUENCE</scope>
    <source>
        <strain evidence="7">NRRL 6426</strain>
    </source>
</reference>
<evidence type="ECO:0000256" key="5">
    <source>
        <dbReference type="SAM" id="MobiDB-lite"/>
    </source>
</evidence>
<feature type="transmembrane region" description="Helical" evidence="6">
    <location>
        <begin position="352"/>
        <end position="374"/>
    </location>
</feature>
<dbReference type="GO" id="GO:0071944">
    <property type="term" value="C:cell periphery"/>
    <property type="evidence" value="ECO:0007669"/>
    <property type="project" value="UniProtKB-ARBA"/>
</dbReference>
<keyword evidence="8" id="KW-1185">Reference proteome</keyword>
<dbReference type="PANTHER" id="PTHR15549:SF26">
    <property type="entry name" value="AXIAL BUDDING PATTERN PROTEIN 2-RELATED"/>
    <property type="match status" value="1"/>
</dbReference>
<dbReference type="AlphaFoldDB" id="A0A9P5R9G7"/>
<dbReference type="PANTHER" id="PTHR15549">
    <property type="entry name" value="PAIRED IMMUNOGLOBULIN-LIKE TYPE 2 RECEPTOR"/>
    <property type="match status" value="1"/>
</dbReference>
<dbReference type="EMBL" id="JAAAUQ010002283">
    <property type="protein sequence ID" value="KAF9125333.1"/>
    <property type="molecule type" value="Genomic_DNA"/>
</dbReference>
<organism evidence="7 8">
    <name type="scientific">Linnemannia schmuckeri</name>
    <dbReference type="NCBI Taxonomy" id="64567"/>
    <lineage>
        <taxon>Eukaryota</taxon>
        <taxon>Fungi</taxon>
        <taxon>Fungi incertae sedis</taxon>
        <taxon>Mucoromycota</taxon>
        <taxon>Mortierellomycotina</taxon>
        <taxon>Mortierellomycetes</taxon>
        <taxon>Mortierellales</taxon>
        <taxon>Mortierellaceae</taxon>
        <taxon>Linnemannia</taxon>
    </lineage>
</organism>
<protein>
    <submittedName>
        <fullName evidence="7">Uncharacterized protein</fullName>
    </submittedName>
</protein>
<evidence type="ECO:0000313" key="7">
    <source>
        <dbReference type="EMBL" id="KAF9125333.1"/>
    </source>
</evidence>
<dbReference type="InterPro" id="IPR051694">
    <property type="entry name" value="Immunoregulatory_rcpt-like"/>
</dbReference>
<comment type="subcellular location">
    <subcellularLocation>
        <location evidence="1">Membrane</location>
        <topology evidence="1">Single-pass membrane protein</topology>
    </subcellularLocation>
</comment>
<dbReference type="OrthoDB" id="2444659at2759"/>
<feature type="compositionally biased region" description="Polar residues" evidence="5">
    <location>
        <begin position="566"/>
        <end position="581"/>
    </location>
</feature>
<keyword evidence="2 6" id="KW-0812">Transmembrane</keyword>
<feature type="compositionally biased region" description="Low complexity" evidence="5">
    <location>
        <begin position="621"/>
        <end position="644"/>
    </location>
</feature>
<proteinExistence type="predicted"/>
<keyword evidence="3 6" id="KW-1133">Transmembrane helix</keyword>
<dbReference type="GO" id="GO:0016020">
    <property type="term" value="C:membrane"/>
    <property type="evidence" value="ECO:0007669"/>
    <property type="project" value="UniProtKB-SubCell"/>
</dbReference>
<gene>
    <name evidence="7" type="ORF">BG015_004915</name>
</gene>
<evidence type="ECO:0000313" key="8">
    <source>
        <dbReference type="Proteomes" id="UP000748756"/>
    </source>
</evidence>
<name>A0A9P5R9G7_9FUNG</name>
<dbReference type="Proteomes" id="UP000748756">
    <property type="component" value="Unassembled WGS sequence"/>
</dbReference>
<dbReference type="CDD" id="cd12087">
    <property type="entry name" value="TM_EGFR-like"/>
    <property type="match status" value="1"/>
</dbReference>